<feature type="transmembrane region" description="Helical" evidence="5">
    <location>
        <begin position="376"/>
        <end position="396"/>
    </location>
</feature>
<feature type="transmembrane region" description="Helical" evidence="5">
    <location>
        <begin position="258"/>
        <end position="279"/>
    </location>
</feature>
<protein>
    <submittedName>
        <fullName evidence="6">Permease family protein</fullName>
    </submittedName>
</protein>
<keyword evidence="7" id="KW-1185">Reference proteome</keyword>
<feature type="transmembrane region" description="Helical" evidence="5">
    <location>
        <begin position="37"/>
        <end position="53"/>
    </location>
</feature>
<feature type="transmembrane region" description="Helical" evidence="5">
    <location>
        <begin position="65"/>
        <end position="90"/>
    </location>
</feature>
<feature type="transmembrane region" description="Helical" evidence="5">
    <location>
        <begin position="172"/>
        <end position="191"/>
    </location>
</feature>
<dbReference type="OrthoDB" id="354989at2"/>
<dbReference type="GO" id="GO:0015205">
    <property type="term" value="F:nucleobase transmembrane transporter activity"/>
    <property type="evidence" value="ECO:0007669"/>
    <property type="project" value="UniProtKB-ARBA"/>
</dbReference>
<feature type="transmembrane region" description="Helical" evidence="5">
    <location>
        <begin position="110"/>
        <end position="128"/>
    </location>
</feature>
<keyword evidence="4 5" id="KW-0472">Membrane</keyword>
<feature type="transmembrane region" description="Helical" evidence="5">
    <location>
        <begin position="140"/>
        <end position="160"/>
    </location>
</feature>
<keyword evidence="2 5" id="KW-0812">Transmembrane</keyword>
<dbReference type="AlphaFoldDB" id="A0A1H3VZE2"/>
<feature type="transmembrane region" description="Helical" evidence="5">
    <location>
        <begin position="348"/>
        <end position="370"/>
    </location>
</feature>
<evidence type="ECO:0000313" key="6">
    <source>
        <dbReference type="EMBL" id="SDZ80051.1"/>
    </source>
</evidence>
<name>A0A1H3VZE2_9BACI</name>
<evidence type="ECO:0000256" key="2">
    <source>
        <dbReference type="ARBA" id="ARBA00022692"/>
    </source>
</evidence>
<feature type="transmembrane region" description="Helical" evidence="5">
    <location>
        <begin position="203"/>
        <end position="224"/>
    </location>
</feature>
<keyword evidence="3 5" id="KW-1133">Transmembrane helix</keyword>
<feature type="transmembrane region" description="Helical" evidence="5">
    <location>
        <begin position="408"/>
        <end position="435"/>
    </location>
</feature>
<dbReference type="STRING" id="571932.SAMN05421743_101250"/>
<evidence type="ECO:0000256" key="5">
    <source>
        <dbReference type="SAM" id="Phobius"/>
    </source>
</evidence>
<dbReference type="RefSeq" id="WP_093041370.1">
    <property type="nucleotide sequence ID" value="NZ_FNQR01000001.1"/>
</dbReference>
<gene>
    <name evidence="6" type="ORF">SAMN05421743_101250</name>
</gene>
<accession>A0A1H3VZE2</accession>
<proteinExistence type="predicted"/>
<evidence type="ECO:0000256" key="4">
    <source>
        <dbReference type="ARBA" id="ARBA00023136"/>
    </source>
</evidence>
<dbReference type="Proteomes" id="UP000198584">
    <property type="component" value="Unassembled WGS sequence"/>
</dbReference>
<organism evidence="6 7">
    <name type="scientific">Thalassobacillus cyri</name>
    <dbReference type="NCBI Taxonomy" id="571932"/>
    <lineage>
        <taxon>Bacteria</taxon>
        <taxon>Bacillati</taxon>
        <taxon>Bacillota</taxon>
        <taxon>Bacilli</taxon>
        <taxon>Bacillales</taxon>
        <taxon>Bacillaceae</taxon>
        <taxon>Thalassobacillus</taxon>
    </lineage>
</organism>
<dbReference type="EMBL" id="FNQR01000001">
    <property type="protein sequence ID" value="SDZ80051.1"/>
    <property type="molecule type" value="Genomic_DNA"/>
</dbReference>
<reference evidence="6 7" key="1">
    <citation type="submission" date="2016-10" db="EMBL/GenBank/DDBJ databases">
        <authorList>
            <person name="de Groot N.N."/>
        </authorList>
    </citation>
    <scope>NUCLEOTIDE SEQUENCE [LARGE SCALE GENOMIC DNA]</scope>
    <source>
        <strain evidence="6 7">CCM7597</strain>
    </source>
</reference>
<sequence>MAIYKRKEGEEQPYWPFGPFKLRLPFIHYKFESAECIQAIILSVVTISMIPLLQEHLGLPYDVALAFIIICGIGNMIPAFLGTSFVPGWITPAIPLVVLFLGDFEPGPEAIQALVAMQLLVFLIFFLLGVTKLGSKVVNIVPRSLKAGIVIGAGLAALLGEIQPGGRLMETPISIIIGGLLTAYIMFSLSFKKLRLKNKVANMLSNYGMVPGLIVAIIFGLIVAEYPVPDVEWGFVSPAFGEMWAYLPFSVGLPGLDVFLLAVPTAFIAYIIAYGDIIVGDTLIKRISKTRPDEEIDNDLDRLHLITAIRNLLHALFAPYPGLAGPIWTAATATVIERFSFGRKAMDSIYGGVGTFHISNFLALFLLPLVTFFQPVLPVALSLTLLVTGYLCIQVGMEQIHNSTERGVAGVTAVVLAVHGAAYGLLAGVIMYLLLEKTSNKQSEQEKQENYENPEKKAL</sequence>
<dbReference type="GO" id="GO:0016020">
    <property type="term" value="C:membrane"/>
    <property type="evidence" value="ECO:0007669"/>
    <property type="project" value="UniProtKB-SubCell"/>
</dbReference>
<evidence type="ECO:0000256" key="3">
    <source>
        <dbReference type="ARBA" id="ARBA00022989"/>
    </source>
</evidence>
<dbReference type="InterPro" id="IPR006043">
    <property type="entry name" value="NCS2"/>
</dbReference>
<comment type="subcellular location">
    <subcellularLocation>
        <location evidence="1">Membrane</location>
        <topology evidence="1">Multi-pass membrane protein</topology>
    </subcellularLocation>
</comment>
<evidence type="ECO:0000256" key="1">
    <source>
        <dbReference type="ARBA" id="ARBA00004141"/>
    </source>
</evidence>
<evidence type="ECO:0000313" key="7">
    <source>
        <dbReference type="Proteomes" id="UP000198584"/>
    </source>
</evidence>
<dbReference type="Pfam" id="PF00860">
    <property type="entry name" value="Xan_ur_permease"/>
    <property type="match status" value="1"/>
</dbReference>